<evidence type="ECO:0000256" key="3">
    <source>
        <dbReference type="ARBA" id="ARBA00012665"/>
    </source>
</evidence>
<organism evidence="10">
    <name type="scientific">freshwater metagenome</name>
    <dbReference type="NCBI Taxonomy" id="449393"/>
    <lineage>
        <taxon>unclassified sequences</taxon>
        <taxon>metagenomes</taxon>
        <taxon>ecological metagenomes</taxon>
    </lineage>
</organism>
<keyword evidence="7" id="KW-0067">ATP-binding</keyword>
<evidence type="ECO:0000256" key="8">
    <source>
        <dbReference type="ARBA" id="ARBA00022842"/>
    </source>
</evidence>
<evidence type="ECO:0000256" key="9">
    <source>
        <dbReference type="ARBA" id="ARBA00049563"/>
    </source>
</evidence>
<dbReference type="AlphaFoldDB" id="A0A6J7QH97"/>
<dbReference type="Pfam" id="PF01715">
    <property type="entry name" value="IPPT"/>
    <property type="match status" value="1"/>
</dbReference>
<dbReference type="GO" id="GO:0052381">
    <property type="term" value="F:tRNA dimethylallyltransferase activity"/>
    <property type="evidence" value="ECO:0007669"/>
    <property type="project" value="UniProtKB-EC"/>
</dbReference>
<dbReference type="EC" id="2.5.1.75" evidence="3"/>
<keyword evidence="8" id="KW-0460">Magnesium</keyword>
<evidence type="ECO:0000256" key="6">
    <source>
        <dbReference type="ARBA" id="ARBA00022741"/>
    </source>
</evidence>
<dbReference type="GO" id="GO:0005524">
    <property type="term" value="F:ATP binding"/>
    <property type="evidence" value="ECO:0007669"/>
    <property type="project" value="UniProtKB-KW"/>
</dbReference>
<sequence>MKVLAIVGPTAVGKSSLAVAIAKHCRGEIISTDSMQIYIGMNIGTATPTETERDGVAHHLVDVWTPSHDVSVAEFQQVARSAIDEVISRGAQPIVVGGSGLYVAGVLDDLKFPGTDPQVRAGIEAELLEKGPAHLHARLASVDPVAAAAILPTNGRRIVRALEVIELTGEPFTATLPPPVSVYPTIRIGLEIPRSVLDERIAERVHLMWAAGFVEEVRELAAAGLANWRTASRALGYLQVLAYLNGDCSSEQALQATIDATSKFARRQQRWFRRDSRITWIDYDAPDAVPRVLAALGSETLM</sequence>
<keyword evidence="4" id="KW-0808">Transferase</keyword>
<dbReference type="InterPro" id="IPR027417">
    <property type="entry name" value="P-loop_NTPase"/>
</dbReference>
<dbReference type="PANTHER" id="PTHR11088:SF60">
    <property type="entry name" value="TRNA DIMETHYLALLYLTRANSFERASE"/>
    <property type="match status" value="1"/>
</dbReference>
<evidence type="ECO:0000256" key="2">
    <source>
        <dbReference type="ARBA" id="ARBA00005842"/>
    </source>
</evidence>
<dbReference type="EMBL" id="CAFBPA010000237">
    <property type="protein sequence ID" value="CAB5016365.1"/>
    <property type="molecule type" value="Genomic_DNA"/>
</dbReference>
<evidence type="ECO:0000256" key="4">
    <source>
        <dbReference type="ARBA" id="ARBA00022679"/>
    </source>
</evidence>
<name>A0A6J7QH97_9ZZZZ</name>
<dbReference type="HAMAP" id="MF_00185">
    <property type="entry name" value="IPP_trans"/>
    <property type="match status" value="1"/>
</dbReference>
<comment type="catalytic activity">
    <reaction evidence="9">
        <text>adenosine(37) in tRNA + dimethylallyl diphosphate = N(6)-dimethylallyladenosine(37) in tRNA + diphosphate</text>
        <dbReference type="Rhea" id="RHEA:26482"/>
        <dbReference type="Rhea" id="RHEA-COMP:10162"/>
        <dbReference type="Rhea" id="RHEA-COMP:10375"/>
        <dbReference type="ChEBI" id="CHEBI:33019"/>
        <dbReference type="ChEBI" id="CHEBI:57623"/>
        <dbReference type="ChEBI" id="CHEBI:74411"/>
        <dbReference type="ChEBI" id="CHEBI:74415"/>
        <dbReference type="EC" id="2.5.1.75"/>
    </reaction>
</comment>
<dbReference type="SUPFAM" id="SSF52540">
    <property type="entry name" value="P-loop containing nucleoside triphosphate hydrolases"/>
    <property type="match status" value="2"/>
</dbReference>
<comment type="similarity">
    <text evidence="2">Belongs to the IPP transferase family.</text>
</comment>
<comment type="cofactor">
    <cofactor evidence="1">
        <name>Mg(2+)</name>
        <dbReference type="ChEBI" id="CHEBI:18420"/>
    </cofactor>
</comment>
<keyword evidence="6" id="KW-0547">Nucleotide-binding</keyword>
<reference evidence="10" key="1">
    <citation type="submission" date="2020-05" db="EMBL/GenBank/DDBJ databases">
        <authorList>
            <person name="Chiriac C."/>
            <person name="Salcher M."/>
            <person name="Ghai R."/>
            <person name="Kavagutti S V."/>
        </authorList>
    </citation>
    <scope>NUCLEOTIDE SEQUENCE</scope>
</reference>
<dbReference type="PANTHER" id="PTHR11088">
    <property type="entry name" value="TRNA DIMETHYLALLYLTRANSFERASE"/>
    <property type="match status" value="1"/>
</dbReference>
<dbReference type="NCBIfam" id="TIGR00174">
    <property type="entry name" value="miaA"/>
    <property type="match status" value="1"/>
</dbReference>
<protein>
    <recommendedName>
        <fullName evidence="3">tRNA dimethylallyltransferase</fullName>
        <ecNumber evidence="3">2.5.1.75</ecNumber>
    </recommendedName>
</protein>
<proteinExistence type="inferred from homology"/>
<evidence type="ECO:0000313" key="10">
    <source>
        <dbReference type="EMBL" id="CAB5016365.1"/>
    </source>
</evidence>
<dbReference type="Gene3D" id="3.40.50.300">
    <property type="entry name" value="P-loop containing nucleotide triphosphate hydrolases"/>
    <property type="match status" value="1"/>
</dbReference>
<gene>
    <name evidence="10" type="ORF">UFOPK4043_01337</name>
</gene>
<dbReference type="FunFam" id="1.10.20.140:FF:000001">
    <property type="entry name" value="tRNA dimethylallyltransferase"/>
    <property type="match status" value="1"/>
</dbReference>
<accession>A0A6J7QH97</accession>
<keyword evidence="5" id="KW-0819">tRNA processing</keyword>
<dbReference type="InterPro" id="IPR018022">
    <property type="entry name" value="IPT"/>
</dbReference>
<evidence type="ECO:0000256" key="7">
    <source>
        <dbReference type="ARBA" id="ARBA00022840"/>
    </source>
</evidence>
<evidence type="ECO:0000256" key="5">
    <source>
        <dbReference type="ARBA" id="ARBA00022694"/>
    </source>
</evidence>
<dbReference type="InterPro" id="IPR039657">
    <property type="entry name" value="Dimethylallyltransferase"/>
</dbReference>
<dbReference type="GO" id="GO:0006400">
    <property type="term" value="P:tRNA modification"/>
    <property type="evidence" value="ECO:0007669"/>
    <property type="project" value="TreeGrafter"/>
</dbReference>
<dbReference type="Gene3D" id="1.10.20.140">
    <property type="match status" value="1"/>
</dbReference>
<evidence type="ECO:0000256" key="1">
    <source>
        <dbReference type="ARBA" id="ARBA00001946"/>
    </source>
</evidence>